<evidence type="ECO:0000313" key="2">
    <source>
        <dbReference type="Proteomes" id="UP000789366"/>
    </source>
</evidence>
<feature type="non-terminal residue" evidence="1">
    <location>
        <position position="1"/>
    </location>
</feature>
<reference evidence="1" key="1">
    <citation type="submission" date="2021-06" db="EMBL/GenBank/DDBJ databases">
        <authorList>
            <person name="Kallberg Y."/>
            <person name="Tangrot J."/>
            <person name="Rosling A."/>
        </authorList>
    </citation>
    <scope>NUCLEOTIDE SEQUENCE</scope>
    <source>
        <strain evidence="1">28 12/20/2015</strain>
    </source>
</reference>
<evidence type="ECO:0000313" key="1">
    <source>
        <dbReference type="EMBL" id="CAG8755169.1"/>
    </source>
</evidence>
<name>A0ACA9QKD8_9GLOM</name>
<sequence length="235" mass="27095">PIASFYLIMKRTYVVTEDVYETYFGEFRTGNDDVTFFGTEIDARPILKLVMILDEKVCEPSIDEICHEHILVRKPGGGGNGNTDEINNLIAIHAKLNGYNGNDNLTSEKEPKENDESNNAHEISEQTENNNTRNSFIKTLEEMLNAKWNDKNGHAQLKFYVNIKLALIIARIISFKETDDQNKAIIKDFLNKYKTESDETAENTNHDNRYNAINKYLEENLETEKENETVFYRAL</sequence>
<organism evidence="1 2">
    <name type="scientific">Cetraspora pellucida</name>
    <dbReference type="NCBI Taxonomy" id="1433469"/>
    <lineage>
        <taxon>Eukaryota</taxon>
        <taxon>Fungi</taxon>
        <taxon>Fungi incertae sedis</taxon>
        <taxon>Mucoromycota</taxon>
        <taxon>Glomeromycotina</taxon>
        <taxon>Glomeromycetes</taxon>
        <taxon>Diversisporales</taxon>
        <taxon>Gigasporaceae</taxon>
        <taxon>Cetraspora</taxon>
    </lineage>
</organism>
<proteinExistence type="predicted"/>
<protein>
    <submittedName>
        <fullName evidence="1">18166_t:CDS:1</fullName>
    </submittedName>
</protein>
<dbReference type="Proteomes" id="UP000789366">
    <property type="component" value="Unassembled WGS sequence"/>
</dbReference>
<gene>
    <name evidence="1" type="ORF">SPELUC_LOCUS14756</name>
</gene>
<dbReference type="EMBL" id="CAJVPW010045035">
    <property type="protein sequence ID" value="CAG8755169.1"/>
    <property type="molecule type" value="Genomic_DNA"/>
</dbReference>
<keyword evidence="2" id="KW-1185">Reference proteome</keyword>
<accession>A0ACA9QKD8</accession>
<comment type="caution">
    <text evidence="1">The sequence shown here is derived from an EMBL/GenBank/DDBJ whole genome shotgun (WGS) entry which is preliminary data.</text>
</comment>